<evidence type="ECO:0000313" key="1">
    <source>
        <dbReference type="EMBL" id="KKK82907.1"/>
    </source>
</evidence>
<accession>A0A0F8YNI2</accession>
<feature type="non-terminal residue" evidence="1">
    <location>
        <position position="97"/>
    </location>
</feature>
<dbReference type="AlphaFoldDB" id="A0A0F8YNI2"/>
<proteinExistence type="predicted"/>
<reference evidence="1" key="1">
    <citation type="journal article" date="2015" name="Nature">
        <title>Complex archaea that bridge the gap between prokaryotes and eukaryotes.</title>
        <authorList>
            <person name="Spang A."/>
            <person name="Saw J.H."/>
            <person name="Jorgensen S.L."/>
            <person name="Zaremba-Niedzwiedzka K."/>
            <person name="Martijn J."/>
            <person name="Lind A.E."/>
            <person name="van Eijk R."/>
            <person name="Schleper C."/>
            <person name="Guy L."/>
            <person name="Ettema T.J."/>
        </authorList>
    </citation>
    <scope>NUCLEOTIDE SEQUENCE</scope>
</reference>
<sequence length="97" mass="11628">MTEPKLAYIWHMYHNQLITATFYSRPIQKRREVIKERKPASEHKPRLRLLKRIKGKIPAYITKKVLTDYVGGMRFNFNSQKSIIALHKKECKNCPWD</sequence>
<organism evidence="1">
    <name type="scientific">marine sediment metagenome</name>
    <dbReference type="NCBI Taxonomy" id="412755"/>
    <lineage>
        <taxon>unclassified sequences</taxon>
        <taxon>metagenomes</taxon>
        <taxon>ecological metagenomes</taxon>
    </lineage>
</organism>
<dbReference type="EMBL" id="LAZR01052458">
    <property type="protein sequence ID" value="KKK82907.1"/>
    <property type="molecule type" value="Genomic_DNA"/>
</dbReference>
<name>A0A0F8YNI2_9ZZZZ</name>
<gene>
    <name evidence="1" type="ORF">LCGC14_2798730</name>
</gene>
<comment type="caution">
    <text evidence="1">The sequence shown here is derived from an EMBL/GenBank/DDBJ whole genome shotgun (WGS) entry which is preliminary data.</text>
</comment>
<protein>
    <submittedName>
        <fullName evidence="1">Uncharacterized protein</fullName>
    </submittedName>
</protein>